<evidence type="ECO:0000256" key="7">
    <source>
        <dbReference type="ARBA" id="ARBA00023237"/>
    </source>
</evidence>
<keyword evidence="4" id="KW-1134">Transmembrane beta strand</keyword>
<dbReference type="Proteomes" id="UP001139700">
    <property type="component" value="Unassembled WGS sequence"/>
</dbReference>
<dbReference type="InterPro" id="IPR003423">
    <property type="entry name" value="OMP_efflux"/>
</dbReference>
<dbReference type="GO" id="GO:0009279">
    <property type="term" value="C:cell outer membrane"/>
    <property type="evidence" value="ECO:0007669"/>
    <property type="project" value="UniProtKB-SubCell"/>
</dbReference>
<keyword evidence="7" id="KW-0998">Cell outer membrane</keyword>
<dbReference type="PANTHER" id="PTHR30026:SF20">
    <property type="entry name" value="OUTER MEMBRANE PROTEIN TOLC"/>
    <property type="match status" value="1"/>
</dbReference>
<comment type="similarity">
    <text evidence="2">Belongs to the outer membrane factor (OMF) (TC 1.B.17) family.</text>
</comment>
<dbReference type="GO" id="GO:1990281">
    <property type="term" value="C:efflux pump complex"/>
    <property type="evidence" value="ECO:0007669"/>
    <property type="project" value="TreeGrafter"/>
</dbReference>
<organism evidence="8 9">
    <name type="scientific">Dyadobacter fanqingshengii</name>
    <dbReference type="NCBI Taxonomy" id="2906443"/>
    <lineage>
        <taxon>Bacteria</taxon>
        <taxon>Pseudomonadati</taxon>
        <taxon>Bacteroidota</taxon>
        <taxon>Cytophagia</taxon>
        <taxon>Cytophagales</taxon>
        <taxon>Spirosomataceae</taxon>
        <taxon>Dyadobacter</taxon>
    </lineage>
</organism>
<proteinExistence type="inferred from homology"/>
<comment type="caution">
    <text evidence="8">The sequence shown here is derived from an EMBL/GenBank/DDBJ whole genome shotgun (WGS) entry which is preliminary data.</text>
</comment>
<evidence type="ECO:0000313" key="9">
    <source>
        <dbReference type="Proteomes" id="UP001139700"/>
    </source>
</evidence>
<dbReference type="AlphaFoldDB" id="A0A9X1P8F0"/>
<keyword evidence="9" id="KW-1185">Reference proteome</keyword>
<accession>A0A9X1P8F0</accession>
<comment type="subcellular location">
    <subcellularLocation>
        <location evidence="1">Cell outer membrane</location>
    </subcellularLocation>
</comment>
<evidence type="ECO:0000256" key="5">
    <source>
        <dbReference type="ARBA" id="ARBA00022692"/>
    </source>
</evidence>
<dbReference type="InterPro" id="IPR051906">
    <property type="entry name" value="TolC-like"/>
</dbReference>
<protein>
    <submittedName>
        <fullName evidence="8">TolC family protein</fullName>
    </submittedName>
</protein>
<evidence type="ECO:0000256" key="4">
    <source>
        <dbReference type="ARBA" id="ARBA00022452"/>
    </source>
</evidence>
<dbReference type="EMBL" id="JAJTTA010000002">
    <property type="protein sequence ID" value="MCF0039917.1"/>
    <property type="molecule type" value="Genomic_DNA"/>
</dbReference>
<dbReference type="GO" id="GO:0015562">
    <property type="term" value="F:efflux transmembrane transporter activity"/>
    <property type="evidence" value="ECO:0007669"/>
    <property type="project" value="InterPro"/>
</dbReference>
<keyword evidence="6" id="KW-0472">Membrane</keyword>
<keyword evidence="5" id="KW-0812">Transmembrane</keyword>
<gene>
    <name evidence="8" type="ORF">LXM24_07460</name>
</gene>
<dbReference type="GO" id="GO:0015288">
    <property type="term" value="F:porin activity"/>
    <property type="evidence" value="ECO:0007669"/>
    <property type="project" value="TreeGrafter"/>
</dbReference>
<keyword evidence="3" id="KW-0813">Transport</keyword>
<evidence type="ECO:0000256" key="1">
    <source>
        <dbReference type="ARBA" id="ARBA00004442"/>
    </source>
</evidence>
<dbReference type="Pfam" id="PF02321">
    <property type="entry name" value="OEP"/>
    <property type="match status" value="2"/>
</dbReference>
<dbReference type="Gene3D" id="1.20.1600.10">
    <property type="entry name" value="Outer membrane efflux proteins (OEP)"/>
    <property type="match status" value="1"/>
</dbReference>
<evidence type="ECO:0000256" key="6">
    <source>
        <dbReference type="ARBA" id="ARBA00023136"/>
    </source>
</evidence>
<evidence type="ECO:0000313" key="8">
    <source>
        <dbReference type="EMBL" id="MCF0039917.1"/>
    </source>
</evidence>
<name>A0A9X1P8F0_9BACT</name>
<sequence length="481" mass="54929">MKNLFTLLIAFFVSFPGFAQLRNLSLQEVVAMAKEQSIASKQAVTARKTNYWQFRSFQADYKPQLSLNGTIPGFTRSYIQVTQPDGTISFEQVSNNNSLLNLSLSQSIALTGGTVYVQQQTQRFDDFARNNTRYNGIPFEIGISQPLFRFNTLKWDRKIQPLKYQEGNQQFIQSLEQIALDATGYYFELLVAQVNLQIAEKNRSNNDTLYKIAQHKLSLGKISQNDLLQLQMGLLTAQKDLASAQQAAAVASLKLKMYMGSRDERELELEIPLEAAEFAINTQLALDEAFANRSAAVGFRRKLLEAEQEVQFAKKENGLNASLNATFGLSNQGARPSDVYMNPQDREFVELQFTLPIMTWGRNKARTEVAKANQEFAQQSVEQDKLTFEQEIFTQVTLLQMLQKQVKLTKLADNIAADRYQIAKERFILSDLSVTDLGIATQEKDIARRDYILALRDYWQSYYSLRILTLYDFEQNKKIAY</sequence>
<evidence type="ECO:0000256" key="2">
    <source>
        <dbReference type="ARBA" id="ARBA00007613"/>
    </source>
</evidence>
<reference evidence="8" key="1">
    <citation type="submission" date="2021-12" db="EMBL/GenBank/DDBJ databases">
        <title>Novel species in genus Dyadobacter.</title>
        <authorList>
            <person name="Ma C."/>
        </authorList>
    </citation>
    <scope>NUCLEOTIDE SEQUENCE</scope>
    <source>
        <strain evidence="8">CY399</strain>
    </source>
</reference>
<dbReference type="SUPFAM" id="SSF56954">
    <property type="entry name" value="Outer membrane efflux proteins (OEP)"/>
    <property type="match status" value="1"/>
</dbReference>
<dbReference type="RefSeq" id="WP_234612351.1">
    <property type="nucleotide sequence ID" value="NZ_CP098806.1"/>
</dbReference>
<evidence type="ECO:0000256" key="3">
    <source>
        <dbReference type="ARBA" id="ARBA00022448"/>
    </source>
</evidence>
<dbReference type="PANTHER" id="PTHR30026">
    <property type="entry name" value="OUTER MEMBRANE PROTEIN TOLC"/>
    <property type="match status" value="1"/>
</dbReference>